<organism evidence="2 3">
    <name type="scientific">Croceibacterium salegens</name>
    <dbReference type="NCBI Taxonomy" id="1737568"/>
    <lineage>
        <taxon>Bacteria</taxon>
        <taxon>Pseudomonadati</taxon>
        <taxon>Pseudomonadota</taxon>
        <taxon>Alphaproteobacteria</taxon>
        <taxon>Sphingomonadales</taxon>
        <taxon>Erythrobacteraceae</taxon>
        <taxon>Croceibacterium</taxon>
    </lineage>
</organism>
<dbReference type="OrthoDB" id="6293260at2"/>
<dbReference type="GO" id="GO:0016747">
    <property type="term" value="F:acyltransferase activity, transferring groups other than amino-acyl groups"/>
    <property type="evidence" value="ECO:0007669"/>
    <property type="project" value="InterPro"/>
</dbReference>
<evidence type="ECO:0000313" key="3">
    <source>
        <dbReference type="Proteomes" id="UP000433652"/>
    </source>
</evidence>
<name>A0A6I4T076_9SPHN</name>
<gene>
    <name evidence="2" type="ORF">GRI89_13655</name>
</gene>
<accession>A0A6I4T076</accession>
<keyword evidence="3" id="KW-1185">Reference proteome</keyword>
<dbReference type="Proteomes" id="UP000433652">
    <property type="component" value="Unassembled WGS sequence"/>
</dbReference>
<dbReference type="PANTHER" id="PTHR43792">
    <property type="entry name" value="GNAT FAMILY, PUTATIVE (AFU_ORTHOLOGUE AFUA_3G00765)-RELATED-RELATED"/>
    <property type="match status" value="1"/>
</dbReference>
<proteinExistence type="predicted"/>
<dbReference type="PROSITE" id="PS51186">
    <property type="entry name" value="GNAT"/>
    <property type="match status" value="1"/>
</dbReference>
<feature type="domain" description="N-acetyltransferase" evidence="1">
    <location>
        <begin position="7"/>
        <end position="154"/>
    </location>
</feature>
<dbReference type="SUPFAM" id="SSF55729">
    <property type="entry name" value="Acyl-CoA N-acyltransferases (Nat)"/>
    <property type="match status" value="1"/>
</dbReference>
<dbReference type="Pfam" id="PF13302">
    <property type="entry name" value="Acetyltransf_3"/>
    <property type="match status" value="1"/>
</dbReference>
<protein>
    <submittedName>
        <fullName evidence="2">GNAT family N-acetyltransferase</fullName>
    </submittedName>
</protein>
<dbReference type="PANTHER" id="PTHR43792:SF1">
    <property type="entry name" value="N-ACETYLTRANSFERASE DOMAIN-CONTAINING PROTEIN"/>
    <property type="match status" value="1"/>
</dbReference>
<reference evidence="2 3" key="1">
    <citation type="submission" date="2019-12" db="EMBL/GenBank/DDBJ databases">
        <title>Genomic-based taxomic classification of the family Erythrobacteraceae.</title>
        <authorList>
            <person name="Xu L."/>
        </authorList>
    </citation>
    <scope>NUCLEOTIDE SEQUENCE [LARGE SCALE GENOMIC DNA]</scope>
    <source>
        <strain evidence="2 3">MCCC 1K01500</strain>
    </source>
</reference>
<dbReference type="InterPro" id="IPR000182">
    <property type="entry name" value="GNAT_dom"/>
</dbReference>
<dbReference type="EMBL" id="WTYM01000052">
    <property type="protein sequence ID" value="MXO60586.1"/>
    <property type="molecule type" value="Genomic_DNA"/>
</dbReference>
<dbReference type="InterPro" id="IPR051531">
    <property type="entry name" value="N-acetyltransferase"/>
</dbReference>
<dbReference type="InterPro" id="IPR016181">
    <property type="entry name" value="Acyl_CoA_acyltransferase"/>
</dbReference>
<evidence type="ECO:0000313" key="2">
    <source>
        <dbReference type="EMBL" id="MXO60586.1"/>
    </source>
</evidence>
<keyword evidence="2" id="KW-0808">Transferase</keyword>
<dbReference type="Gene3D" id="3.40.630.30">
    <property type="match status" value="1"/>
</dbReference>
<sequence>MRAVYDVVTHPETATHLGPPLSWVDHYARFHRNAGGWYLHGYGNFLVRERGQDRVIGNVGVFHSNRGLGEDFDMNPEAGWIMAHDHVGKGYASEAMTAVLNWFDAEHGPRRIVCIVSPDNPPSLRMAEKFGFVPTRMAEMPADGEPVQLFERLP</sequence>
<comment type="caution">
    <text evidence="2">The sequence shown here is derived from an EMBL/GenBank/DDBJ whole genome shotgun (WGS) entry which is preliminary data.</text>
</comment>
<evidence type="ECO:0000259" key="1">
    <source>
        <dbReference type="PROSITE" id="PS51186"/>
    </source>
</evidence>
<dbReference type="AlphaFoldDB" id="A0A6I4T076"/>